<gene>
    <name evidence="2" type="ORF">EEDITHA_LOCUS6237</name>
</gene>
<feature type="region of interest" description="Disordered" evidence="1">
    <location>
        <begin position="1"/>
        <end position="21"/>
    </location>
</feature>
<feature type="region of interest" description="Disordered" evidence="1">
    <location>
        <begin position="33"/>
        <end position="61"/>
    </location>
</feature>
<feature type="compositionally biased region" description="Basic residues" evidence="1">
    <location>
        <begin position="1"/>
        <end position="11"/>
    </location>
</feature>
<name>A0AAU9TSZ3_EUPED</name>
<protein>
    <submittedName>
        <fullName evidence="2">Uncharacterized protein</fullName>
    </submittedName>
</protein>
<proteinExistence type="predicted"/>
<evidence type="ECO:0000256" key="1">
    <source>
        <dbReference type="SAM" id="MobiDB-lite"/>
    </source>
</evidence>
<sequence>MKSIIKNKKQKQSQGNGENVRTEVQINMEQLTRNTSTKAGNQMANRERISSVPTSTSDQTQIERRGTKINDLVDYIKDKNNVDGEIRRLVKSIETRIQPGS</sequence>
<evidence type="ECO:0000313" key="2">
    <source>
        <dbReference type="EMBL" id="CAH2090265.1"/>
    </source>
</evidence>
<organism evidence="2 3">
    <name type="scientific">Euphydryas editha</name>
    <name type="common">Edith's checkerspot</name>
    <dbReference type="NCBI Taxonomy" id="104508"/>
    <lineage>
        <taxon>Eukaryota</taxon>
        <taxon>Metazoa</taxon>
        <taxon>Ecdysozoa</taxon>
        <taxon>Arthropoda</taxon>
        <taxon>Hexapoda</taxon>
        <taxon>Insecta</taxon>
        <taxon>Pterygota</taxon>
        <taxon>Neoptera</taxon>
        <taxon>Endopterygota</taxon>
        <taxon>Lepidoptera</taxon>
        <taxon>Glossata</taxon>
        <taxon>Ditrysia</taxon>
        <taxon>Papilionoidea</taxon>
        <taxon>Nymphalidae</taxon>
        <taxon>Nymphalinae</taxon>
        <taxon>Euphydryas</taxon>
    </lineage>
</organism>
<feature type="compositionally biased region" description="Polar residues" evidence="1">
    <location>
        <begin position="51"/>
        <end position="60"/>
    </location>
</feature>
<dbReference type="Proteomes" id="UP001153954">
    <property type="component" value="Unassembled WGS sequence"/>
</dbReference>
<feature type="compositionally biased region" description="Polar residues" evidence="1">
    <location>
        <begin position="33"/>
        <end position="44"/>
    </location>
</feature>
<accession>A0AAU9TSZ3</accession>
<comment type="caution">
    <text evidence="2">The sequence shown here is derived from an EMBL/GenBank/DDBJ whole genome shotgun (WGS) entry which is preliminary data.</text>
</comment>
<dbReference type="EMBL" id="CAKOGL010000009">
    <property type="protein sequence ID" value="CAH2090265.1"/>
    <property type="molecule type" value="Genomic_DNA"/>
</dbReference>
<reference evidence="2" key="1">
    <citation type="submission" date="2022-03" db="EMBL/GenBank/DDBJ databases">
        <authorList>
            <person name="Tunstrom K."/>
        </authorList>
    </citation>
    <scope>NUCLEOTIDE SEQUENCE</scope>
</reference>
<keyword evidence="3" id="KW-1185">Reference proteome</keyword>
<dbReference type="AlphaFoldDB" id="A0AAU9TSZ3"/>
<evidence type="ECO:0000313" key="3">
    <source>
        <dbReference type="Proteomes" id="UP001153954"/>
    </source>
</evidence>